<dbReference type="eggNOG" id="COG0456">
    <property type="taxonomic scope" value="Bacteria"/>
</dbReference>
<dbReference type="GO" id="GO:0008080">
    <property type="term" value="F:N-acetyltransferase activity"/>
    <property type="evidence" value="ECO:0000318"/>
    <property type="project" value="GO_Central"/>
</dbReference>
<dbReference type="PANTHER" id="PTHR43420">
    <property type="entry name" value="ACETYLTRANSFERASE"/>
    <property type="match status" value="1"/>
</dbReference>
<sequence length="210" mass="23422">MSTPPLLRPVRPDDEAAVSAVAYATGFFGASAARYFPARELFGRLWVTPYLRGMPPCGFVAQLGGQTVGYIIGSPSWDTYARALRRTVPHSLWEAWPAPQEVVPSLRFLLRSARYALPHADAARYPAHLHLNLLPEARGHHLGEQLLLTYLDELRRRGACGVQLSTTEENVAAVHLYRKAGFTVLSEARTPLWTPWLGRPTRQLVMGRIL</sequence>
<evidence type="ECO:0000256" key="2">
    <source>
        <dbReference type="ARBA" id="ARBA00023315"/>
    </source>
</evidence>
<evidence type="ECO:0000256" key="1">
    <source>
        <dbReference type="ARBA" id="ARBA00022679"/>
    </source>
</evidence>
<organism evidence="4 5">
    <name type="scientific">Deinococcus radiodurans (strain ATCC 13939 / DSM 20539 / JCM 16871 / CCUG 27074 / LMG 4051 / NBRC 15346 / NCIMB 9279 / VKM B-1422 / R1)</name>
    <dbReference type="NCBI Taxonomy" id="243230"/>
    <lineage>
        <taxon>Bacteria</taxon>
        <taxon>Thermotogati</taxon>
        <taxon>Deinococcota</taxon>
        <taxon>Deinococci</taxon>
        <taxon>Deinococcales</taxon>
        <taxon>Deinococcaceae</taxon>
        <taxon>Deinococcus</taxon>
    </lineage>
</organism>
<dbReference type="GeneID" id="69518954"/>
<dbReference type="Gene3D" id="3.40.630.30">
    <property type="match status" value="1"/>
</dbReference>
<feature type="domain" description="N-acetyltransferase" evidence="3">
    <location>
        <begin position="5"/>
        <end position="210"/>
    </location>
</feature>
<dbReference type="AlphaFoldDB" id="Q9RZ92"/>
<dbReference type="EnsemblBacteria" id="AAF12253">
    <property type="protein sequence ID" value="AAF12253"/>
    <property type="gene ID" value="DR_A0062"/>
</dbReference>
<name>Q9RZ92_DEIRA</name>
<dbReference type="KEGG" id="dra:DR_A0062"/>
<dbReference type="PaxDb" id="243230-DR_A0062"/>
<dbReference type="InterPro" id="IPR016181">
    <property type="entry name" value="Acyl_CoA_acyltransferase"/>
</dbReference>
<dbReference type="OrthoDB" id="66159at2"/>
<dbReference type="PROSITE" id="PS51186">
    <property type="entry name" value="GNAT"/>
    <property type="match status" value="1"/>
</dbReference>
<dbReference type="InterPro" id="IPR050680">
    <property type="entry name" value="YpeA/RimI_acetyltransf"/>
</dbReference>
<dbReference type="RefSeq" id="WP_010889321.1">
    <property type="nucleotide sequence ID" value="NC_001264.1"/>
</dbReference>
<reference evidence="4 5" key="1">
    <citation type="journal article" date="1999" name="Science">
        <title>Genome sequence of the radioresistant bacterium Deinococcus radiodurans R1.</title>
        <authorList>
            <person name="White O."/>
            <person name="Eisen J.A."/>
            <person name="Heidelberg J.F."/>
            <person name="Hickey E.K."/>
            <person name="Peterson J.D."/>
            <person name="Dodson R.J."/>
            <person name="Haft D.H."/>
            <person name="Gwinn M.L."/>
            <person name="Nelson W.C."/>
            <person name="Richardson D.L."/>
            <person name="Moffat K.S."/>
            <person name="Qin H."/>
            <person name="Jiang L."/>
            <person name="Pamphile W."/>
            <person name="Crosby M."/>
            <person name="Shen M."/>
            <person name="Vamathevan J.J."/>
            <person name="Lam P."/>
            <person name="McDonald L."/>
            <person name="Utterback T."/>
            <person name="Zalewski C."/>
            <person name="Makarova K.S."/>
            <person name="Aravind L."/>
            <person name="Daly M.J."/>
            <person name="Minton K.W."/>
            <person name="Fleischmann R.D."/>
            <person name="Ketchum K.A."/>
            <person name="Nelson K.E."/>
            <person name="Salzberg S."/>
            <person name="Smith H.O."/>
            <person name="Venter J.C."/>
            <person name="Fraser C.M."/>
        </authorList>
    </citation>
    <scope>NUCLEOTIDE SEQUENCE [LARGE SCALE GENOMIC DNA]</scope>
    <source>
        <strain evidence="5">ATCC 13939 / DSM 20539 / JCM 16871 / LMG 4051 / NBRC 15346 / NCIMB 9279 / R1 / VKM B-1422</strain>
    </source>
</reference>
<dbReference type="Pfam" id="PF00583">
    <property type="entry name" value="Acetyltransf_1"/>
    <property type="match status" value="1"/>
</dbReference>
<dbReference type="EMBL" id="AE001825">
    <property type="protein sequence ID" value="AAF12253.1"/>
    <property type="molecule type" value="Genomic_DNA"/>
</dbReference>
<dbReference type="InterPro" id="IPR000182">
    <property type="entry name" value="GNAT_dom"/>
</dbReference>
<dbReference type="HOGENOM" id="CLU_086044_1_0_0"/>
<dbReference type="SUPFAM" id="SSF55729">
    <property type="entry name" value="Acyl-CoA N-acyltransferases (Nat)"/>
    <property type="match status" value="1"/>
</dbReference>
<evidence type="ECO:0000313" key="4">
    <source>
        <dbReference type="EMBL" id="AAF12253.1"/>
    </source>
</evidence>
<keyword evidence="1" id="KW-0808">Transferase</keyword>
<dbReference type="PIR" id="H75599">
    <property type="entry name" value="H75599"/>
</dbReference>
<dbReference type="PATRIC" id="fig|243230.17.peg.2946"/>
<evidence type="ECO:0000259" key="3">
    <source>
        <dbReference type="PROSITE" id="PS51186"/>
    </source>
</evidence>
<dbReference type="PANTHER" id="PTHR43420:SF12">
    <property type="entry name" value="N-ACETYLTRANSFERASE DOMAIN-CONTAINING PROTEIN"/>
    <property type="match status" value="1"/>
</dbReference>
<protein>
    <submittedName>
        <fullName evidence="4">Acetyltransferase, putative</fullName>
    </submittedName>
</protein>
<dbReference type="InParanoid" id="Q9RZ92"/>
<gene>
    <name evidence="4" type="ordered locus">DR_A0062</name>
</gene>
<dbReference type="Proteomes" id="UP000002524">
    <property type="component" value="Chromosome 2"/>
</dbReference>
<evidence type="ECO:0000313" key="5">
    <source>
        <dbReference type="Proteomes" id="UP000002524"/>
    </source>
</evidence>
<keyword evidence="2" id="KW-0012">Acyltransferase</keyword>
<accession>Q9RZ92</accession>
<keyword evidence="5" id="KW-1185">Reference proteome</keyword>
<dbReference type="STRING" id="243230.DR_A0062"/>
<proteinExistence type="predicted"/>